<proteinExistence type="predicted"/>
<name>A0A1I7Z9V5_9BILA</name>
<evidence type="ECO:0000313" key="3">
    <source>
        <dbReference type="WBParaSite" id="L893_g24046.t1"/>
    </source>
</evidence>
<feature type="region of interest" description="Disordered" evidence="1">
    <location>
        <begin position="1"/>
        <end position="20"/>
    </location>
</feature>
<sequence length="83" mass="9056">MPPTRSASHEDIPPRFMIDNGKVRSPFRSAGPFTTTGPYIYHCPRNLLRAINSSALSGGQNCKYTITKFPGIATVPVGQHHSC</sequence>
<evidence type="ECO:0000256" key="1">
    <source>
        <dbReference type="SAM" id="MobiDB-lite"/>
    </source>
</evidence>
<dbReference type="WBParaSite" id="L893_g24046.t1">
    <property type="protein sequence ID" value="L893_g24046.t1"/>
    <property type="gene ID" value="L893_g24046"/>
</dbReference>
<reference evidence="3" key="1">
    <citation type="submission" date="2016-11" db="UniProtKB">
        <authorList>
            <consortium name="WormBaseParasite"/>
        </authorList>
    </citation>
    <scope>IDENTIFICATION</scope>
</reference>
<organism evidence="2 3">
    <name type="scientific">Steinernema glaseri</name>
    <dbReference type="NCBI Taxonomy" id="37863"/>
    <lineage>
        <taxon>Eukaryota</taxon>
        <taxon>Metazoa</taxon>
        <taxon>Ecdysozoa</taxon>
        <taxon>Nematoda</taxon>
        <taxon>Chromadorea</taxon>
        <taxon>Rhabditida</taxon>
        <taxon>Tylenchina</taxon>
        <taxon>Panagrolaimomorpha</taxon>
        <taxon>Strongyloidoidea</taxon>
        <taxon>Steinernematidae</taxon>
        <taxon>Steinernema</taxon>
    </lineage>
</organism>
<evidence type="ECO:0000313" key="2">
    <source>
        <dbReference type="Proteomes" id="UP000095287"/>
    </source>
</evidence>
<dbReference type="Proteomes" id="UP000095287">
    <property type="component" value="Unplaced"/>
</dbReference>
<accession>A0A1I7Z9V5</accession>
<dbReference type="AlphaFoldDB" id="A0A1I7Z9V5"/>
<keyword evidence="2" id="KW-1185">Reference proteome</keyword>
<protein>
    <submittedName>
        <fullName evidence="3">DUF4150 domain-containing protein</fullName>
    </submittedName>
</protein>